<dbReference type="SUPFAM" id="SSF81383">
    <property type="entry name" value="F-box domain"/>
    <property type="match status" value="1"/>
</dbReference>
<dbReference type="PANTHER" id="PTHR32212:SF248">
    <property type="entry name" value="F-BOX DOMAIN-CONTAINING PROTEIN"/>
    <property type="match status" value="1"/>
</dbReference>
<dbReference type="CDD" id="cd09917">
    <property type="entry name" value="F-box_SF"/>
    <property type="match status" value="1"/>
</dbReference>
<feature type="domain" description="F-box" evidence="1">
    <location>
        <begin position="9"/>
        <end position="48"/>
    </location>
</feature>
<dbReference type="EMBL" id="MCGT01000001">
    <property type="protein sequence ID" value="ORX62975.1"/>
    <property type="molecule type" value="Genomic_DNA"/>
</dbReference>
<evidence type="ECO:0000313" key="2">
    <source>
        <dbReference type="EMBL" id="ORX62975.1"/>
    </source>
</evidence>
<evidence type="ECO:0000259" key="1">
    <source>
        <dbReference type="Pfam" id="PF12937"/>
    </source>
</evidence>
<name>A0A1X2GY72_9FUNG</name>
<keyword evidence="3" id="KW-1185">Reference proteome</keyword>
<dbReference type="AlphaFoldDB" id="A0A1X2GY72"/>
<accession>A0A1X2GY72</accession>
<dbReference type="Pfam" id="PF12937">
    <property type="entry name" value="F-box-like"/>
    <property type="match status" value="1"/>
</dbReference>
<dbReference type="Proteomes" id="UP000242146">
    <property type="component" value="Unassembled WGS sequence"/>
</dbReference>
<comment type="caution">
    <text evidence="2">The sequence shown here is derived from an EMBL/GenBank/DDBJ whole genome shotgun (WGS) entry which is preliminary data.</text>
</comment>
<protein>
    <recommendedName>
        <fullName evidence="1">F-box domain-containing protein</fullName>
    </recommendedName>
</protein>
<evidence type="ECO:0000313" key="3">
    <source>
        <dbReference type="Proteomes" id="UP000242146"/>
    </source>
</evidence>
<proteinExistence type="predicted"/>
<reference evidence="2 3" key="1">
    <citation type="submission" date="2016-07" db="EMBL/GenBank/DDBJ databases">
        <title>Pervasive Adenine N6-methylation of Active Genes in Fungi.</title>
        <authorList>
            <consortium name="DOE Joint Genome Institute"/>
            <person name="Mondo S.J."/>
            <person name="Dannebaum R.O."/>
            <person name="Kuo R.C."/>
            <person name="Labutti K."/>
            <person name="Haridas S."/>
            <person name="Kuo A."/>
            <person name="Salamov A."/>
            <person name="Ahrendt S.R."/>
            <person name="Lipzen A."/>
            <person name="Sullivan W."/>
            <person name="Andreopoulos W.B."/>
            <person name="Clum A."/>
            <person name="Lindquist E."/>
            <person name="Daum C."/>
            <person name="Ramamoorthy G.K."/>
            <person name="Gryganskyi A."/>
            <person name="Culley D."/>
            <person name="Magnuson J.K."/>
            <person name="James T.Y."/>
            <person name="O'Malley M.A."/>
            <person name="Stajich J.E."/>
            <person name="Spatafora J.W."/>
            <person name="Visel A."/>
            <person name="Grigoriev I.V."/>
        </authorList>
    </citation>
    <scope>NUCLEOTIDE SEQUENCE [LARGE SCALE GENOMIC DNA]</scope>
    <source>
        <strain evidence="2 3">NRRL 3301</strain>
    </source>
</reference>
<sequence length="642" mass="72165">MDAANQLSPEIIASVISYVSPRHLIDTALVCRAWTYISLKQLYRTVYIHNARQLYKFMNTLPRLDSTYRNAIRHLLFNGQYTPEGLIVKPSHLQEMTSHTPHVDTIAFVAKLECAAPPLGLTHAILSNDVDVIPHWPFEEFPANLPYLNQIGVLLDSPSLQDHLALLRHPLTLLTLTPTQWQTDLLPPYRESCSPPASPFFPYLTSLTLCTRNTDTLLLAPCLVWVQQHCPVLDHLTVDAFTLEHIKDIPDKPPPVTVPHTSVKSLRIRADLQVQSLPSFAFFAAIYPGLRNLSLFVGVVDDGDGLGYPHYFQDGLGEEQFAPEHTDIAQLQLWKRELLDWLANAAALTSLDLFELGSAGKTVKMIQAITYLATQGSWKPRLTHLRIGDSTSPILVPIHSLMTCNALVGSVRSLALSFDVYSLSFDLYSPRLTQLSLMTVPPSPPLLWMGLFVACPALTSLSLRGFFLQPTEISQPAGNTADPDHASLYPHRFPLTRLTLVNCDLESPHLVHLFLRYALPKLSFINWDFIKLPGIRVPIYPALHLPDHHLSRLWLANIKIGFGESCSVLRVFERRGPRVTEIEKQTWTRLMEVAEEKTSPIKQEAFDLGDPQELEPRHPKHFHVVCNYAEDIMFNSSLGVTG</sequence>
<dbReference type="SUPFAM" id="SSF52047">
    <property type="entry name" value="RNI-like"/>
    <property type="match status" value="1"/>
</dbReference>
<gene>
    <name evidence="2" type="ORF">DM01DRAFT_1331076</name>
</gene>
<dbReference type="PANTHER" id="PTHR32212">
    <property type="entry name" value="CYCLIN-LIKE F-BOX"/>
    <property type="match status" value="1"/>
</dbReference>
<dbReference type="InterPro" id="IPR001810">
    <property type="entry name" value="F-box_dom"/>
</dbReference>
<dbReference type="Gene3D" id="1.20.1280.50">
    <property type="match status" value="1"/>
</dbReference>
<dbReference type="InterPro" id="IPR036047">
    <property type="entry name" value="F-box-like_dom_sf"/>
</dbReference>
<organism evidence="2 3">
    <name type="scientific">Hesseltinella vesiculosa</name>
    <dbReference type="NCBI Taxonomy" id="101127"/>
    <lineage>
        <taxon>Eukaryota</taxon>
        <taxon>Fungi</taxon>
        <taxon>Fungi incertae sedis</taxon>
        <taxon>Mucoromycota</taxon>
        <taxon>Mucoromycotina</taxon>
        <taxon>Mucoromycetes</taxon>
        <taxon>Mucorales</taxon>
        <taxon>Cunninghamellaceae</taxon>
        <taxon>Hesseltinella</taxon>
    </lineage>
</organism>